<dbReference type="InterPro" id="IPR002487">
    <property type="entry name" value="TF_Kbox"/>
</dbReference>
<comment type="caution">
    <text evidence="3">The sequence shown here is derived from an EMBL/GenBank/DDBJ whole genome shotgun (WGS) entry which is preliminary data.</text>
</comment>
<organism evidence="3 4">
    <name type="scientific">Dillenia turbinata</name>
    <dbReference type="NCBI Taxonomy" id="194707"/>
    <lineage>
        <taxon>Eukaryota</taxon>
        <taxon>Viridiplantae</taxon>
        <taxon>Streptophyta</taxon>
        <taxon>Embryophyta</taxon>
        <taxon>Tracheophyta</taxon>
        <taxon>Spermatophyta</taxon>
        <taxon>Magnoliopsida</taxon>
        <taxon>eudicotyledons</taxon>
        <taxon>Gunneridae</taxon>
        <taxon>Pentapetalae</taxon>
        <taxon>Dilleniales</taxon>
        <taxon>Dilleniaceae</taxon>
        <taxon>Dillenia</taxon>
    </lineage>
</organism>
<evidence type="ECO:0000313" key="3">
    <source>
        <dbReference type="EMBL" id="KAK6930804.1"/>
    </source>
</evidence>
<feature type="domain" description="K-box" evidence="2">
    <location>
        <begin position="77"/>
        <end position="169"/>
    </location>
</feature>
<evidence type="ECO:0000313" key="4">
    <source>
        <dbReference type="Proteomes" id="UP001370490"/>
    </source>
</evidence>
<name>A0AAN8VC94_9MAGN</name>
<proteinExistence type="predicted"/>
<accession>A0AAN8VC94</accession>
<dbReference type="GO" id="GO:0003700">
    <property type="term" value="F:DNA-binding transcription factor activity"/>
    <property type="evidence" value="ECO:0007669"/>
    <property type="project" value="InterPro"/>
</dbReference>
<dbReference type="Pfam" id="PF01486">
    <property type="entry name" value="K-box"/>
    <property type="match status" value="1"/>
</dbReference>
<sequence>MASKTEKYYSKTKKFPDGSNENRRRLIGDISPHLVHQMSDLVVFNGSMTSMMRGKIGEEAKSKRLGFHPYKGKRPSQYDEQKEFCILNFVLRSSVRSVKVMNLEESNIEDLRITDLVEFEKQLTGAIIQTRTRKTQLMMDSISTLNDQERMLAEQNKLLEIEIAAAANNVHGGNEVDSALADDPNSRMACLPQHPML</sequence>
<dbReference type="GO" id="GO:0005634">
    <property type="term" value="C:nucleus"/>
    <property type="evidence" value="ECO:0007669"/>
    <property type="project" value="InterPro"/>
</dbReference>
<keyword evidence="4" id="KW-1185">Reference proteome</keyword>
<dbReference type="AlphaFoldDB" id="A0AAN8VC94"/>
<evidence type="ECO:0000256" key="1">
    <source>
        <dbReference type="SAM" id="MobiDB-lite"/>
    </source>
</evidence>
<dbReference type="PROSITE" id="PS51297">
    <property type="entry name" value="K_BOX"/>
    <property type="match status" value="1"/>
</dbReference>
<gene>
    <name evidence="3" type="ORF">RJ641_002597</name>
</gene>
<dbReference type="EMBL" id="JBAMMX010000011">
    <property type="protein sequence ID" value="KAK6930804.1"/>
    <property type="molecule type" value="Genomic_DNA"/>
</dbReference>
<protein>
    <submittedName>
        <fullName evidence="3">Transcription factor, K-box</fullName>
    </submittedName>
</protein>
<evidence type="ECO:0000259" key="2">
    <source>
        <dbReference type="PROSITE" id="PS51297"/>
    </source>
</evidence>
<dbReference type="Proteomes" id="UP001370490">
    <property type="component" value="Unassembled WGS sequence"/>
</dbReference>
<feature type="region of interest" description="Disordered" evidence="1">
    <location>
        <begin position="1"/>
        <end position="23"/>
    </location>
</feature>
<reference evidence="3 4" key="1">
    <citation type="submission" date="2023-12" db="EMBL/GenBank/DDBJ databases">
        <title>A high-quality genome assembly for Dillenia turbinata (Dilleniales).</title>
        <authorList>
            <person name="Chanderbali A."/>
        </authorList>
    </citation>
    <scope>NUCLEOTIDE SEQUENCE [LARGE SCALE GENOMIC DNA]</scope>
    <source>
        <strain evidence="3">LSX21</strain>
        <tissue evidence="3">Leaf</tissue>
    </source>
</reference>